<dbReference type="EMBL" id="LK033365">
    <property type="protein sequence ID" value="CDY54963.1"/>
    <property type="molecule type" value="Genomic_DNA"/>
</dbReference>
<dbReference type="PANTHER" id="PTHR10492:SF101">
    <property type="entry name" value="ATP-DEPENDENT DNA HELICASE"/>
    <property type="match status" value="1"/>
</dbReference>
<sequence length="298" mass="33957">MHSDYKLPTTDDIDKIISAEIPDKSTEPNLYEVVKDMMMHGPCGAANMNSPYIENGLCSKGYPKPYAERTTVNKDGFPVYRRREQVENYVEKSGVKCDNQWVIPYNKELSLRYRAHINVEWCNQAGSIKYLFKYINKGQDRVTVAVEPPDHVVTNQLGSLDGSVGHRKLQVINVDVCSVTKDQRSTETNTTHVPNKRKQRQNKISVGYDIPNIDQLHDDHIEDDPEEMNDCDVDIEGIIEEIDADLEFDVSSQETTDSENDDLGLDVSNANITYPFRQEVKRKTKPLRKSSICKSRGI</sequence>
<keyword evidence="2" id="KW-1185">Reference proteome</keyword>
<accession>A0A078IXK8</accession>
<dbReference type="Proteomes" id="UP000028999">
    <property type="component" value="Unassembled WGS sequence"/>
</dbReference>
<protein>
    <submittedName>
        <fullName evidence="1">BnaCnng27770D protein</fullName>
    </submittedName>
</protein>
<gene>
    <name evidence="1" type="primary">BnaCnng27770D</name>
    <name evidence="1" type="ORF">GSBRNA2T00014919001</name>
</gene>
<evidence type="ECO:0000313" key="1">
    <source>
        <dbReference type="EMBL" id="CDY54963.1"/>
    </source>
</evidence>
<dbReference type="PaxDb" id="3708-A0A078IXK8"/>
<reference evidence="1 2" key="1">
    <citation type="journal article" date="2014" name="Science">
        <title>Plant genetics. Early allopolyploid evolution in the post-Neolithic Brassica napus oilseed genome.</title>
        <authorList>
            <person name="Chalhoub B."/>
            <person name="Denoeud F."/>
            <person name="Liu S."/>
            <person name="Parkin I.A."/>
            <person name="Tang H."/>
            <person name="Wang X."/>
            <person name="Chiquet J."/>
            <person name="Belcram H."/>
            <person name="Tong C."/>
            <person name="Samans B."/>
            <person name="Correa M."/>
            <person name="Da Silva C."/>
            <person name="Just J."/>
            <person name="Falentin C."/>
            <person name="Koh C.S."/>
            <person name="Le Clainche I."/>
            <person name="Bernard M."/>
            <person name="Bento P."/>
            <person name="Noel B."/>
            <person name="Labadie K."/>
            <person name="Alberti A."/>
            <person name="Charles M."/>
            <person name="Arnaud D."/>
            <person name="Guo H."/>
            <person name="Daviaud C."/>
            <person name="Alamery S."/>
            <person name="Jabbari K."/>
            <person name="Zhao M."/>
            <person name="Edger P.P."/>
            <person name="Chelaifa H."/>
            <person name="Tack D."/>
            <person name="Lassalle G."/>
            <person name="Mestiri I."/>
            <person name="Schnel N."/>
            <person name="Le Paslier M.C."/>
            <person name="Fan G."/>
            <person name="Renault V."/>
            <person name="Bayer P.E."/>
            <person name="Golicz A.A."/>
            <person name="Manoli S."/>
            <person name="Lee T.H."/>
            <person name="Thi V.H."/>
            <person name="Chalabi S."/>
            <person name="Hu Q."/>
            <person name="Fan C."/>
            <person name="Tollenaere R."/>
            <person name="Lu Y."/>
            <person name="Battail C."/>
            <person name="Shen J."/>
            <person name="Sidebottom C.H."/>
            <person name="Wang X."/>
            <person name="Canaguier A."/>
            <person name="Chauveau A."/>
            <person name="Berard A."/>
            <person name="Deniot G."/>
            <person name="Guan M."/>
            <person name="Liu Z."/>
            <person name="Sun F."/>
            <person name="Lim Y.P."/>
            <person name="Lyons E."/>
            <person name="Town C.D."/>
            <person name="Bancroft I."/>
            <person name="Wang X."/>
            <person name="Meng J."/>
            <person name="Ma J."/>
            <person name="Pires J.C."/>
            <person name="King G.J."/>
            <person name="Brunel D."/>
            <person name="Delourme R."/>
            <person name="Renard M."/>
            <person name="Aury J.M."/>
            <person name="Adams K.L."/>
            <person name="Batley J."/>
            <person name="Snowdon R.J."/>
            <person name="Tost J."/>
            <person name="Edwards D."/>
            <person name="Zhou Y."/>
            <person name="Hua W."/>
            <person name="Sharpe A.G."/>
            <person name="Paterson A.H."/>
            <person name="Guan C."/>
            <person name="Wincker P."/>
        </authorList>
    </citation>
    <scope>NUCLEOTIDE SEQUENCE [LARGE SCALE GENOMIC DNA]</scope>
    <source>
        <strain evidence="2">cv. Darmor-bzh</strain>
    </source>
</reference>
<dbReference type="PANTHER" id="PTHR10492">
    <property type="match status" value="1"/>
</dbReference>
<dbReference type="AlphaFoldDB" id="A0A078IXK8"/>
<proteinExistence type="predicted"/>
<dbReference type="STRING" id="3708.A0A078IXK8"/>
<evidence type="ECO:0000313" key="2">
    <source>
        <dbReference type="Proteomes" id="UP000028999"/>
    </source>
</evidence>
<name>A0A078IXK8_BRANA</name>
<organism evidence="1 2">
    <name type="scientific">Brassica napus</name>
    <name type="common">Rape</name>
    <dbReference type="NCBI Taxonomy" id="3708"/>
    <lineage>
        <taxon>Eukaryota</taxon>
        <taxon>Viridiplantae</taxon>
        <taxon>Streptophyta</taxon>
        <taxon>Embryophyta</taxon>
        <taxon>Tracheophyta</taxon>
        <taxon>Spermatophyta</taxon>
        <taxon>Magnoliopsida</taxon>
        <taxon>eudicotyledons</taxon>
        <taxon>Gunneridae</taxon>
        <taxon>Pentapetalae</taxon>
        <taxon>rosids</taxon>
        <taxon>malvids</taxon>
        <taxon>Brassicales</taxon>
        <taxon>Brassicaceae</taxon>
        <taxon>Brassiceae</taxon>
        <taxon>Brassica</taxon>
    </lineage>
</organism>
<dbReference type="Gramene" id="CDY54963">
    <property type="protein sequence ID" value="CDY54963"/>
    <property type="gene ID" value="GSBRNA2T00014919001"/>
</dbReference>